<organism evidence="2 3">
    <name type="scientific">Patellaria atrata CBS 101060</name>
    <dbReference type="NCBI Taxonomy" id="1346257"/>
    <lineage>
        <taxon>Eukaryota</taxon>
        <taxon>Fungi</taxon>
        <taxon>Dikarya</taxon>
        <taxon>Ascomycota</taxon>
        <taxon>Pezizomycotina</taxon>
        <taxon>Dothideomycetes</taxon>
        <taxon>Dothideomycetes incertae sedis</taxon>
        <taxon>Patellariales</taxon>
        <taxon>Patellariaceae</taxon>
        <taxon>Patellaria</taxon>
    </lineage>
</organism>
<evidence type="ECO:0000313" key="3">
    <source>
        <dbReference type="Proteomes" id="UP000799429"/>
    </source>
</evidence>
<protein>
    <submittedName>
        <fullName evidence="2">Uncharacterized protein</fullName>
    </submittedName>
</protein>
<feature type="region of interest" description="Disordered" evidence="1">
    <location>
        <begin position="238"/>
        <end position="272"/>
    </location>
</feature>
<keyword evidence="3" id="KW-1185">Reference proteome</keyword>
<evidence type="ECO:0000313" key="2">
    <source>
        <dbReference type="EMBL" id="KAF2834151.1"/>
    </source>
</evidence>
<name>A0A9P4S0T9_9PEZI</name>
<comment type="caution">
    <text evidence="2">The sequence shown here is derived from an EMBL/GenBank/DDBJ whole genome shotgun (WGS) entry which is preliminary data.</text>
</comment>
<dbReference type="AlphaFoldDB" id="A0A9P4S0T9"/>
<dbReference type="OrthoDB" id="3775406at2759"/>
<evidence type="ECO:0000256" key="1">
    <source>
        <dbReference type="SAM" id="MobiDB-lite"/>
    </source>
</evidence>
<dbReference type="EMBL" id="MU006129">
    <property type="protein sequence ID" value="KAF2834151.1"/>
    <property type="molecule type" value="Genomic_DNA"/>
</dbReference>
<feature type="compositionally biased region" description="Low complexity" evidence="1">
    <location>
        <begin position="254"/>
        <end position="271"/>
    </location>
</feature>
<reference evidence="2" key="1">
    <citation type="journal article" date="2020" name="Stud. Mycol.">
        <title>101 Dothideomycetes genomes: a test case for predicting lifestyles and emergence of pathogens.</title>
        <authorList>
            <person name="Haridas S."/>
            <person name="Albert R."/>
            <person name="Binder M."/>
            <person name="Bloem J."/>
            <person name="Labutti K."/>
            <person name="Salamov A."/>
            <person name="Andreopoulos B."/>
            <person name="Baker S."/>
            <person name="Barry K."/>
            <person name="Bills G."/>
            <person name="Bluhm B."/>
            <person name="Cannon C."/>
            <person name="Castanera R."/>
            <person name="Culley D."/>
            <person name="Daum C."/>
            <person name="Ezra D."/>
            <person name="Gonzalez J."/>
            <person name="Henrissat B."/>
            <person name="Kuo A."/>
            <person name="Liang C."/>
            <person name="Lipzen A."/>
            <person name="Lutzoni F."/>
            <person name="Magnuson J."/>
            <person name="Mondo S."/>
            <person name="Nolan M."/>
            <person name="Ohm R."/>
            <person name="Pangilinan J."/>
            <person name="Park H.-J."/>
            <person name="Ramirez L."/>
            <person name="Alfaro M."/>
            <person name="Sun H."/>
            <person name="Tritt A."/>
            <person name="Yoshinaga Y."/>
            <person name="Zwiers L.-H."/>
            <person name="Turgeon B."/>
            <person name="Goodwin S."/>
            <person name="Spatafora J."/>
            <person name="Crous P."/>
            <person name="Grigoriev I."/>
        </authorList>
    </citation>
    <scope>NUCLEOTIDE SEQUENCE</scope>
    <source>
        <strain evidence="2">CBS 101060</strain>
    </source>
</reference>
<sequence length="305" mass="34917">MLSSNLSSNLSKANVVLHTSSDWTRWIGMIRVRAGTAWKYCDPYKDTPPVLTPPSREITENPIAAALYRTDYEEYRLARTTLAQIDQFVFDSVSTQSLAFILGLDTLYERRVELKKRFQPDDRVTYLELDTRLYKLRSTVKKTGILDWLSRFEILYSEYKLANHPQYQGNMLEFELLKCLKRVDAQNQEDTQTREPEKHVDSVYDIISEFTNYYRNIEAIQSNIRASSASTALATFQGESNASSGDSDGKGKPGKSYTAQTSQTSSQTASQKEWPTCLCGIKHSFNSCHYINPRAKKPDNYSEKM</sequence>
<proteinExistence type="predicted"/>
<gene>
    <name evidence="2" type="ORF">M501DRAFT_1048736</name>
</gene>
<dbReference type="Proteomes" id="UP000799429">
    <property type="component" value="Unassembled WGS sequence"/>
</dbReference>
<accession>A0A9P4S0T9</accession>